<protein>
    <submittedName>
        <fullName evidence="1">Uncharacterized protein</fullName>
    </submittedName>
</protein>
<dbReference type="AlphaFoldDB" id="A0AA96GCI6"/>
<name>A0AA96GCI6_9BACT</name>
<dbReference type="EMBL" id="CP116967">
    <property type="protein sequence ID" value="WNM57640.1"/>
    <property type="molecule type" value="Genomic_DNA"/>
</dbReference>
<dbReference type="Proteomes" id="UP001302719">
    <property type="component" value="Chromosome"/>
</dbReference>
<evidence type="ECO:0000313" key="2">
    <source>
        <dbReference type="Proteomes" id="UP001302719"/>
    </source>
</evidence>
<dbReference type="KEGG" id="nall:PP769_16970"/>
<proteinExistence type="predicted"/>
<keyword evidence="2" id="KW-1185">Reference proteome</keyword>
<reference evidence="1 2" key="1">
    <citation type="submission" date="2023-01" db="EMBL/GenBank/DDBJ databases">
        <title>Cultivation and genomic characterization of new, ubiquitous marine nitrite-oxidizing bacteria from the Nitrospirales.</title>
        <authorList>
            <person name="Mueller A.J."/>
            <person name="Daebeler A."/>
            <person name="Herbold C.W."/>
            <person name="Kirkegaard R.H."/>
            <person name="Daims H."/>
        </authorList>
    </citation>
    <scope>NUCLEOTIDE SEQUENCE [LARGE SCALE GENOMIC DNA]</scope>
    <source>
        <strain evidence="1 2">VA</strain>
    </source>
</reference>
<organism evidence="1 2">
    <name type="scientific">Candidatus Nitrospira allomarina</name>
    <dbReference type="NCBI Taxonomy" id="3020900"/>
    <lineage>
        <taxon>Bacteria</taxon>
        <taxon>Pseudomonadati</taxon>
        <taxon>Nitrospirota</taxon>
        <taxon>Nitrospiria</taxon>
        <taxon>Nitrospirales</taxon>
        <taxon>Nitrospiraceae</taxon>
        <taxon>Nitrospira</taxon>
    </lineage>
</organism>
<evidence type="ECO:0000313" key="1">
    <source>
        <dbReference type="EMBL" id="WNM57640.1"/>
    </source>
</evidence>
<gene>
    <name evidence="1" type="ORF">PP769_16970</name>
</gene>
<sequence length="42" mass="5060">MYKTREVAYLLFKGLEDLQFPTAYALRAVGLFRLREVVHWEE</sequence>
<accession>A0AA96GCI6</accession>
<dbReference type="RefSeq" id="WP_312642361.1">
    <property type="nucleotide sequence ID" value="NZ_CP116967.1"/>
</dbReference>